<keyword evidence="3" id="KW-1003">Cell membrane</keyword>
<evidence type="ECO:0000313" key="10">
    <source>
        <dbReference type="EMBL" id="MBP2371388.1"/>
    </source>
</evidence>
<evidence type="ECO:0000259" key="9">
    <source>
        <dbReference type="Pfam" id="PF12696"/>
    </source>
</evidence>
<gene>
    <name evidence="10" type="ORF">JOF36_007161</name>
</gene>
<feature type="region of interest" description="Disordered" evidence="7">
    <location>
        <begin position="103"/>
        <end position="123"/>
    </location>
</feature>
<sequence>MSTPAAPIPWQQLAIPLVGLGVLGAGFSAMACCWTAAAASAQTAPGFGGPTLQAMVSAAGAGSLDPLIGPDGSRPAFWAVLAGVLVPLLGLIVAAGLWAGSRSNTRGEPRSAMAGRRDTRDMRGRAAQKRAVQLRPSLAGQDRLESRDLGLCLGRRLGGVGESRLLYASEEDVMLEIAGPRSNKTSAQVVPAILSAPGPVIATSNKVDVYTLTIGLRAELGRTFVADPQGIAGVEQSWWWNPLAGIKDLADAGYLVAHFSRTIGAGNSNDANPFFTRGAERLLTQLVLAASCSSDKSLRDVRRWLATQASEPVTLLEEGGFKEISDGLQGLLEAPAETRGGLFETALTALGSLESEAVARLITPPSTWRHPPRVPVEEFDPWGFLVGYQTDSAGHPVPRDTLYLLTREGAGSGAPVVAALVDHLLRIAAQAATAQGGRLDPPLRPVLDEAANVCPIANLPDLYSYFGSMSIQVLTFLQSYQQGVAVWGKSGMDKMWSAATIKLVGAGVQDPEFARWVSDLIGPLEVPTYSHQYGRGGGSTSTSMRDKPVMTIADVGSLDKRHAILLSAGRRPVLLELMPWYRENDAEKISAHAAEATAQVRQSAVAALGAGNPLAQRLTASERSPRGTAP</sequence>
<proteinExistence type="inferred from homology"/>
<keyword evidence="6 8" id="KW-0472">Membrane</keyword>
<dbReference type="CDD" id="cd01127">
    <property type="entry name" value="TrwB_TraG_TraD_VirD4"/>
    <property type="match status" value="1"/>
</dbReference>
<dbReference type="RefSeq" id="WP_210036574.1">
    <property type="nucleotide sequence ID" value="NZ_JAGINU010000002.1"/>
</dbReference>
<keyword evidence="5 8" id="KW-1133">Transmembrane helix</keyword>
<evidence type="ECO:0000256" key="7">
    <source>
        <dbReference type="SAM" id="MobiDB-lite"/>
    </source>
</evidence>
<evidence type="ECO:0000256" key="5">
    <source>
        <dbReference type="ARBA" id="ARBA00022989"/>
    </source>
</evidence>
<dbReference type="Proteomes" id="UP001519295">
    <property type="component" value="Unassembled WGS sequence"/>
</dbReference>
<accession>A0ABS4W5J7</accession>
<dbReference type="Gene3D" id="3.40.50.300">
    <property type="entry name" value="P-loop containing nucleotide triphosphate hydrolases"/>
    <property type="match status" value="1"/>
</dbReference>
<keyword evidence="11" id="KW-1185">Reference proteome</keyword>
<evidence type="ECO:0000256" key="6">
    <source>
        <dbReference type="ARBA" id="ARBA00023136"/>
    </source>
</evidence>
<dbReference type="InterPro" id="IPR027417">
    <property type="entry name" value="P-loop_NTPase"/>
</dbReference>
<dbReference type="InterPro" id="IPR003688">
    <property type="entry name" value="TraG/VirD4"/>
</dbReference>
<comment type="similarity">
    <text evidence="2">Belongs to the VirD4/TraG family.</text>
</comment>
<name>A0ABS4W5J7_9PSEU</name>
<evidence type="ECO:0000256" key="2">
    <source>
        <dbReference type="ARBA" id="ARBA00008806"/>
    </source>
</evidence>
<dbReference type="SUPFAM" id="SSF52540">
    <property type="entry name" value="P-loop containing nucleoside triphosphate hydrolases"/>
    <property type="match status" value="1"/>
</dbReference>
<comment type="caution">
    <text evidence="10">The sequence shown here is derived from an EMBL/GenBank/DDBJ whole genome shotgun (WGS) entry which is preliminary data.</text>
</comment>
<dbReference type="InterPro" id="IPR032689">
    <property type="entry name" value="TraG-D_C"/>
</dbReference>
<feature type="domain" description="TraD/TraG TraM recognition site" evidence="9">
    <location>
        <begin position="442"/>
        <end position="559"/>
    </location>
</feature>
<evidence type="ECO:0000313" key="11">
    <source>
        <dbReference type="Proteomes" id="UP001519295"/>
    </source>
</evidence>
<protein>
    <recommendedName>
        <fullName evidence="9">TraD/TraG TraM recognition site domain-containing protein</fullName>
    </recommendedName>
</protein>
<dbReference type="EMBL" id="JAGINU010000002">
    <property type="protein sequence ID" value="MBP2371388.1"/>
    <property type="molecule type" value="Genomic_DNA"/>
</dbReference>
<dbReference type="Pfam" id="PF12696">
    <property type="entry name" value="TraG-D_C"/>
    <property type="match status" value="1"/>
</dbReference>
<comment type="subcellular location">
    <subcellularLocation>
        <location evidence="1">Cell membrane</location>
        <topology evidence="1">Multi-pass membrane protein</topology>
    </subcellularLocation>
</comment>
<keyword evidence="4 8" id="KW-0812">Transmembrane</keyword>
<evidence type="ECO:0000256" key="4">
    <source>
        <dbReference type="ARBA" id="ARBA00022692"/>
    </source>
</evidence>
<dbReference type="PANTHER" id="PTHR37937">
    <property type="entry name" value="CONJUGATIVE TRANSFER: DNA TRANSPORT"/>
    <property type="match status" value="1"/>
</dbReference>
<evidence type="ECO:0000256" key="1">
    <source>
        <dbReference type="ARBA" id="ARBA00004651"/>
    </source>
</evidence>
<reference evidence="10 11" key="1">
    <citation type="submission" date="2021-03" db="EMBL/GenBank/DDBJ databases">
        <title>Sequencing the genomes of 1000 actinobacteria strains.</title>
        <authorList>
            <person name="Klenk H.-P."/>
        </authorList>
    </citation>
    <scope>NUCLEOTIDE SEQUENCE [LARGE SCALE GENOMIC DNA]</scope>
    <source>
        <strain evidence="10 11">DSM 45256</strain>
    </source>
</reference>
<evidence type="ECO:0000256" key="3">
    <source>
        <dbReference type="ARBA" id="ARBA00022475"/>
    </source>
</evidence>
<organism evidence="10 11">
    <name type="scientific">Pseudonocardia parietis</name>
    <dbReference type="NCBI Taxonomy" id="570936"/>
    <lineage>
        <taxon>Bacteria</taxon>
        <taxon>Bacillati</taxon>
        <taxon>Actinomycetota</taxon>
        <taxon>Actinomycetes</taxon>
        <taxon>Pseudonocardiales</taxon>
        <taxon>Pseudonocardiaceae</taxon>
        <taxon>Pseudonocardia</taxon>
    </lineage>
</organism>
<feature type="compositionally biased region" description="Basic and acidic residues" evidence="7">
    <location>
        <begin position="105"/>
        <end position="123"/>
    </location>
</feature>
<evidence type="ECO:0000256" key="8">
    <source>
        <dbReference type="SAM" id="Phobius"/>
    </source>
</evidence>
<feature type="transmembrane region" description="Helical" evidence="8">
    <location>
        <begin position="76"/>
        <end position="100"/>
    </location>
</feature>
<dbReference type="Pfam" id="PF02534">
    <property type="entry name" value="T4SS-DNA_transf"/>
    <property type="match status" value="1"/>
</dbReference>
<dbReference type="InterPro" id="IPR051539">
    <property type="entry name" value="T4SS-coupling_protein"/>
</dbReference>
<dbReference type="PANTHER" id="PTHR37937:SF1">
    <property type="entry name" value="CONJUGATIVE TRANSFER: DNA TRANSPORT"/>
    <property type="match status" value="1"/>
</dbReference>